<dbReference type="EMBL" id="CP029289">
    <property type="protein sequence ID" value="AWR94450.1"/>
    <property type="molecule type" value="Genomic_DNA"/>
</dbReference>
<dbReference type="RefSeq" id="WP_110270331.1">
    <property type="nucleotide sequence ID" value="NZ_CP029289.2"/>
</dbReference>
<proteinExistence type="predicted"/>
<dbReference type="InterPro" id="IPR013137">
    <property type="entry name" value="Znf_TFIIB"/>
</dbReference>
<dbReference type="Proteomes" id="UP000248044">
    <property type="component" value="Chromosome"/>
</dbReference>
<reference evidence="3 4" key="1">
    <citation type="submission" date="2018-05" db="EMBL/GenBank/DDBJ databases">
        <title>Complete Genome Sequences of Extremely Thermoacidophilic, Metal-Mobilizing Type-Strain Members of the Archaeal Family Sulfolobaceae: Acidianus brierleyi DSM-1651T, Acidianus sulfidivorans DSM-18786T, Metallosphaera hakonensis DSM-7519T, and Metallosphaera prunae DSM-10039T.</title>
        <authorList>
            <person name="Counts J.A."/>
            <person name="Kelly R.M."/>
        </authorList>
    </citation>
    <scope>NUCLEOTIDE SEQUENCE [LARGE SCALE GENOMIC DNA]</scope>
    <source>
        <strain evidence="3 4">DSM 1651</strain>
    </source>
</reference>
<keyword evidence="1" id="KW-0862">Zinc</keyword>
<sequence length="172" mass="19901">MKCPSCGSTNIIWKSKEGIVVCSDCGLVIDDKAYDYYPIYFDKEIKNTINSLQSKNMERDSYRVISKKIKITNNYNINRNQNVAKSNNIIALELLKMNSSALKIYNVINDNGYLSGTQIKTKVAVSFYLSGYNTRKIRSILEKLQINEKYFRKTIKKLTMKEKIRIIEMANI</sequence>
<keyword evidence="4" id="KW-1185">Reference proteome</keyword>
<dbReference type="Gene3D" id="2.20.25.10">
    <property type="match status" value="1"/>
</dbReference>
<dbReference type="KEGG" id="abri:DFR85_07420"/>
<protein>
    <recommendedName>
        <fullName evidence="2">TFIIB-type domain-containing protein</fullName>
    </recommendedName>
</protein>
<evidence type="ECO:0000313" key="3">
    <source>
        <dbReference type="EMBL" id="AWR94450.1"/>
    </source>
</evidence>
<accession>A0A2U9IEN4</accession>
<evidence type="ECO:0000256" key="1">
    <source>
        <dbReference type="PROSITE-ProRule" id="PRU00469"/>
    </source>
</evidence>
<dbReference type="OrthoDB" id="27163at2157"/>
<dbReference type="SUPFAM" id="SSF57783">
    <property type="entry name" value="Zinc beta-ribbon"/>
    <property type="match status" value="1"/>
</dbReference>
<dbReference type="GeneID" id="36831974"/>
<evidence type="ECO:0000259" key="2">
    <source>
        <dbReference type="PROSITE" id="PS51134"/>
    </source>
</evidence>
<name>A0A2U9IEN4_9CREN</name>
<feature type="domain" description="TFIIB-type" evidence="2">
    <location>
        <begin position="1"/>
        <end position="30"/>
    </location>
</feature>
<dbReference type="Pfam" id="PF08271">
    <property type="entry name" value="Zn_Ribbon_TF"/>
    <property type="match status" value="1"/>
</dbReference>
<dbReference type="AlphaFoldDB" id="A0A2U9IEN4"/>
<dbReference type="GO" id="GO:0008270">
    <property type="term" value="F:zinc ion binding"/>
    <property type="evidence" value="ECO:0007669"/>
    <property type="project" value="UniProtKB-KW"/>
</dbReference>
<organism evidence="3 4">
    <name type="scientific">Acidianus brierleyi</name>
    <dbReference type="NCBI Taxonomy" id="41673"/>
    <lineage>
        <taxon>Archaea</taxon>
        <taxon>Thermoproteota</taxon>
        <taxon>Thermoprotei</taxon>
        <taxon>Sulfolobales</taxon>
        <taxon>Sulfolobaceae</taxon>
        <taxon>Acidianus</taxon>
    </lineage>
</organism>
<gene>
    <name evidence="3" type="ORF">DFR85_07420</name>
</gene>
<keyword evidence="1" id="KW-0479">Metal-binding</keyword>
<evidence type="ECO:0000313" key="4">
    <source>
        <dbReference type="Proteomes" id="UP000248044"/>
    </source>
</evidence>
<keyword evidence="1" id="KW-0863">Zinc-finger</keyword>
<dbReference type="PROSITE" id="PS51134">
    <property type="entry name" value="ZF_TFIIB"/>
    <property type="match status" value="1"/>
</dbReference>